<dbReference type="EMBL" id="JAEHOD010000052">
    <property type="protein sequence ID" value="KAG2435606.1"/>
    <property type="molecule type" value="Genomic_DNA"/>
</dbReference>
<evidence type="ECO:0000259" key="1">
    <source>
        <dbReference type="PROSITE" id="PS50011"/>
    </source>
</evidence>
<protein>
    <recommendedName>
        <fullName evidence="1">Protein kinase domain-containing protein</fullName>
    </recommendedName>
</protein>
<dbReference type="InterPro" id="IPR000719">
    <property type="entry name" value="Prot_kinase_dom"/>
</dbReference>
<dbReference type="Proteomes" id="UP000613740">
    <property type="component" value="Unassembled WGS sequence"/>
</dbReference>
<comment type="caution">
    <text evidence="2">The sequence shown here is derived from an EMBL/GenBank/DDBJ whole genome shotgun (WGS) entry which is preliminary data.</text>
</comment>
<organism evidence="2 3">
    <name type="scientific">Chlamydomonas schloesseri</name>
    <dbReference type="NCBI Taxonomy" id="2026947"/>
    <lineage>
        <taxon>Eukaryota</taxon>
        <taxon>Viridiplantae</taxon>
        <taxon>Chlorophyta</taxon>
        <taxon>core chlorophytes</taxon>
        <taxon>Chlorophyceae</taxon>
        <taxon>CS clade</taxon>
        <taxon>Chlamydomonadales</taxon>
        <taxon>Chlamydomonadaceae</taxon>
        <taxon>Chlamydomonas</taxon>
    </lineage>
</organism>
<accession>A0A835TCD1</accession>
<dbReference type="Pfam" id="PF07714">
    <property type="entry name" value="PK_Tyr_Ser-Thr"/>
    <property type="match status" value="1"/>
</dbReference>
<sequence>MESILGSAFECCLPLPDCGTLTGAEAARLVLDALNPAPGDFLVALVSELCLLGDLTSALGSGVFGAACCAASHVAKAKACALPSGAAAEAAEAAAAAAARGCSGAMPASAGVRRGNGSASGAAWTPAHAVRAAVATAREAALGVVHLHASGSAHGNLRPSNVQLLESHTDCRGFVAKVSDAGLGPRHTELGPELVAYVAPEALVWGMWPPSLADVQAADVYSFGVLLFEMLTGHRPSAQDLQVLGCATAATGPAGAAVSNPADAADATAAAQQCWPEGWDPSVLPAQLLQLCGWCLQPDADARPRMDTVASQLGHIEAHLRAAAAEAKQRAAARAAQPPVGGISRMPASAGTFEKPAAGGICGDGGGPLVALSAAGATPAAAVAATMEPLSVLAAVSRLVPAVPESCSLLAGEGRELALPLLAACGRNGGLHSAESLDWSAVVSEDWGT</sequence>
<dbReference type="OrthoDB" id="4062651at2759"/>
<dbReference type="InterPro" id="IPR051681">
    <property type="entry name" value="Ser/Thr_Kinases-Pseudokinases"/>
</dbReference>
<dbReference type="AlphaFoldDB" id="A0A835TCD1"/>
<dbReference type="PANTHER" id="PTHR44329">
    <property type="entry name" value="SERINE/THREONINE-PROTEIN KINASE TNNI3K-RELATED"/>
    <property type="match status" value="1"/>
</dbReference>
<gene>
    <name evidence="2" type="ORF">HYH02_011897</name>
</gene>
<name>A0A835TCD1_9CHLO</name>
<dbReference type="PANTHER" id="PTHR44329:SF214">
    <property type="entry name" value="PROTEIN KINASE DOMAIN-CONTAINING PROTEIN"/>
    <property type="match status" value="1"/>
</dbReference>
<feature type="domain" description="Protein kinase" evidence="1">
    <location>
        <begin position="1"/>
        <end position="318"/>
    </location>
</feature>
<dbReference type="Gene3D" id="1.10.510.10">
    <property type="entry name" value="Transferase(Phosphotransferase) domain 1"/>
    <property type="match status" value="1"/>
</dbReference>
<dbReference type="InterPro" id="IPR011009">
    <property type="entry name" value="Kinase-like_dom_sf"/>
</dbReference>
<dbReference type="InterPro" id="IPR001245">
    <property type="entry name" value="Ser-Thr/Tyr_kinase_cat_dom"/>
</dbReference>
<proteinExistence type="predicted"/>
<reference evidence="2" key="1">
    <citation type="journal article" date="2020" name="bioRxiv">
        <title>Comparative genomics of Chlamydomonas.</title>
        <authorList>
            <person name="Craig R.J."/>
            <person name="Hasan A.R."/>
            <person name="Ness R.W."/>
            <person name="Keightley P.D."/>
        </authorList>
    </citation>
    <scope>NUCLEOTIDE SEQUENCE</scope>
    <source>
        <strain evidence="2">CCAP 11/173</strain>
    </source>
</reference>
<dbReference type="SUPFAM" id="SSF56112">
    <property type="entry name" value="Protein kinase-like (PK-like)"/>
    <property type="match status" value="1"/>
</dbReference>
<evidence type="ECO:0000313" key="3">
    <source>
        <dbReference type="Proteomes" id="UP000613740"/>
    </source>
</evidence>
<dbReference type="SMART" id="SM00220">
    <property type="entry name" value="S_TKc"/>
    <property type="match status" value="1"/>
</dbReference>
<dbReference type="GO" id="GO:0005524">
    <property type="term" value="F:ATP binding"/>
    <property type="evidence" value="ECO:0007669"/>
    <property type="project" value="InterPro"/>
</dbReference>
<keyword evidence="3" id="KW-1185">Reference proteome</keyword>
<dbReference type="GO" id="GO:0004674">
    <property type="term" value="F:protein serine/threonine kinase activity"/>
    <property type="evidence" value="ECO:0007669"/>
    <property type="project" value="TreeGrafter"/>
</dbReference>
<dbReference type="PROSITE" id="PS50011">
    <property type="entry name" value="PROTEIN_KINASE_DOM"/>
    <property type="match status" value="1"/>
</dbReference>
<evidence type="ECO:0000313" key="2">
    <source>
        <dbReference type="EMBL" id="KAG2435606.1"/>
    </source>
</evidence>